<keyword evidence="2" id="KW-0472">Membrane</keyword>
<evidence type="ECO:0000256" key="1">
    <source>
        <dbReference type="SAM" id="MobiDB-lite"/>
    </source>
</evidence>
<dbReference type="Proteomes" id="UP000507163">
    <property type="component" value="Chromosome 8"/>
</dbReference>
<feature type="compositionally biased region" description="Basic and acidic residues" evidence="1">
    <location>
        <begin position="310"/>
        <end position="329"/>
    </location>
</feature>
<feature type="transmembrane region" description="Helical" evidence="2">
    <location>
        <begin position="589"/>
        <end position="610"/>
    </location>
</feature>
<feature type="compositionally biased region" description="Gly residues" evidence="1">
    <location>
        <begin position="483"/>
        <end position="493"/>
    </location>
</feature>
<feature type="region of interest" description="Disordered" evidence="1">
    <location>
        <begin position="470"/>
        <end position="555"/>
    </location>
</feature>
<reference evidence="3 4" key="1">
    <citation type="submission" date="2016-08" db="EMBL/GenBank/DDBJ databases">
        <authorList>
            <consortium name="Pathogen Informatics"/>
        </authorList>
    </citation>
    <scope>NUCLEOTIDE SEQUENCE [LARGE SCALE GENOMIC DNA]</scope>
    <source>
        <strain evidence="3 4">AJ</strain>
    </source>
</reference>
<keyword evidence="2" id="KW-1133">Transmembrane helix</keyword>
<feature type="region of interest" description="Disordered" evidence="1">
    <location>
        <begin position="268"/>
        <end position="411"/>
    </location>
</feature>
<protein>
    <submittedName>
        <fullName evidence="3">CIR protein</fullName>
    </submittedName>
</protein>
<gene>
    <name evidence="3" type="ORF">PCHAJ_000179900</name>
</gene>
<dbReference type="EMBL" id="LT608174">
    <property type="protein sequence ID" value="SCM21662.1"/>
    <property type="molecule type" value="Genomic_DNA"/>
</dbReference>
<organism evidence="3 4">
    <name type="scientific">Plasmodium chabaudi chabaudi</name>
    <dbReference type="NCBI Taxonomy" id="31271"/>
    <lineage>
        <taxon>Eukaryota</taxon>
        <taxon>Sar</taxon>
        <taxon>Alveolata</taxon>
        <taxon>Apicomplexa</taxon>
        <taxon>Aconoidasida</taxon>
        <taxon>Haemosporida</taxon>
        <taxon>Plasmodiidae</taxon>
        <taxon>Plasmodium</taxon>
        <taxon>Plasmodium (Vinckeia)</taxon>
    </lineage>
</organism>
<evidence type="ECO:0000256" key="2">
    <source>
        <dbReference type="SAM" id="Phobius"/>
    </source>
</evidence>
<evidence type="ECO:0000313" key="4">
    <source>
        <dbReference type="Proteomes" id="UP000507163"/>
    </source>
</evidence>
<evidence type="ECO:0000313" key="3">
    <source>
        <dbReference type="EMBL" id="SCM21662.1"/>
    </source>
</evidence>
<feature type="compositionally biased region" description="Basic and acidic residues" evidence="1">
    <location>
        <begin position="522"/>
        <end position="538"/>
    </location>
</feature>
<dbReference type="InterPro" id="IPR006477">
    <property type="entry name" value="Yir_bir_cir"/>
</dbReference>
<dbReference type="AlphaFoldDB" id="A0A1C6YEB7"/>
<feature type="compositionally biased region" description="Polar residues" evidence="1">
    <location>
        <begin position="541"/>
        <end position="555"/>
    </location>
</feature>
<name>A0A1C6YEB7_PLACU</name>
<feature type="transmembrane region" description="Helical" evidence="2">
    <location>
        <begin position="670"/>
        <end position="690"/>
    </location>
</feature>
<feature type="compositionally biased region" description="Polar residues" evidence="1">
    <location>
        <begin position="334"/>
        <end position="356"/>
    </location>
</feature>
<feature type="compositionally biased region" description="Polar residues" evidence="1">
    <location>
        <begin position="511"/>
        <end position="521"/>
    </location>
</feature>
<keyword evidence="2" id="KW-0812">Transmembrane</keyword>
<feature type="compositionally biased region" description="Acidic residues" evidence="1">
    <location>
        <begin position="275"/>
        <end position="309"/>
    </location>
</feature>
<sequence length="699" mass="78449">MGMESCTIFNEIDKLFIDYEVNDDQFNKDYGQYNNYCPVRNGSKRCDTDYEKLTAITGHAYVELTNNQKGDLDNGYDPSIELLVMELCHRLYKLSKDHSLSLNDAFENYLGKPMGGFNHLSILYNNTHFKDYSIGVMNGFYLLFKQMCETISIYETPGVQQHEYISSVTQCYIMYDELYKFIRQCDPYLRLLNHLKTIYDAFKKAVIKDNDYNPSLISQLIEFSPINKTKFRSEFNSPGCKRLHEKLTNKTPNIIKIGIQLLEDAEKRKNGEESQITEDFDFGLDDEEDDDEDVDDVDGADDGADGADDGGEKKDGAIDNTSQDHEKNPVDLSDQPSMSNGDPSQPNSGTTSNTDDSNGKDKTLENSQGSDKSPESPSDKQLPKDDQKESKETTKEPQDTTQKTSLMKKESIVEPLKFIESPISLFKPHFLSFYITLTDIGNNAHEKTLQTLQIASSKLTELANKLDKAISQPNKETATPPAGGNGLKPGDSGGDPPSSDDPSLDPPPVSHNSQSSQTDPTKPSDPEHKQGDDQKEKGQQSALTIQGPSDGSINTPYVQVTKQDNFVNHINGIISKSVISMDILKKHKLTAVSVIGIAIAITLAIMYKYLSFGWRKEIKRKKTTKKVINSIGGKRPVQIIIKSSNRKKQTKKSTSSVYGKKSPLLSIYKLVQADPIPFINLFFVFIFFVYKRKLNYLEL</sequence>
<feature type="compositionally biased region" description="Basic and acidic residues" evidence="1">
    <location>
        <begin position="372"/>
        <end position="398"/>
    </location>
</feature>
<accession>A0A1C6YEB7</accession>
<dbReference type="Pfam" id="PF06022">
    <property type="entry name" value="Cir_Bir_Yir"/>
    <property type="match status" value="1"/>
</dbReference>
<proteinExistence type="predicted"/>